<dbReference type="AlphaFoldDB" id="A0A139IV66"/>
<evidence type="ECO:0000313" key="2">
    <source>
        <dbReference type="EMBL" id="KXT18647.1"/>
    </source>
</evidence>
<reference evidence="2 3" key="1">
    <citation type="submission" date="2015-07" db="EMBL/GenBank/DDBJ databases">
        <title>Comparative genomics of the Sigatoka disease complex on banana suggests a link between parallel evolutionary changes in Pseudocercospora fijiensis and Pseudocercospora eumusae and increased virulence on the banana host.</title>
        <authorList>
            <person name="Chang T.-C."/>
            <person name="Salvucci A."/>
            <person name="Crous P.W."/>
            <person name="Stergiopoulos I."/>
        </authorList>
    </citation>
    <scope>NUCLEOTIDE SEQUENCE [LARGE SCALE GENOMIC DNA]</scope>
    <source>
        <strain evidence="2 3">CBS 116634</strain>
    </source>
</reference>
<dbReference type="OrthoDB" id="5380416at2759"/>
<evidence type="ECO:0000256" key="1">
    <source>
        <dbReference type="SAM" id="MobiDB-lite"/>
    </source>
</evidence>
<name>A0A139IV66_9PEZI</name>
<dbReference type="EMBL" id="LFZO01000005">
    <property type="protein sequence ID" value="KXT18647.1"/>
    <property type="molecule type" value="Genomic_DNA"/>
</dbReference>
<feature type="compositionally biased region" description="Polar residues" evidence="1">
    <location>
        <begin position="69"/>
        <end position="81"/>
    </location>
</feature>
<feature type="compositionally biased region" description="Polar residues" evidence="1">
    <location>
        <begin position="182"/>
        <end position="209"/>
    </location>
</feature>
<feature type="compositionally biased region" description="Polar residues" evidence="1">
    <location>
        <begin position="116"/>
        <end position="128"/>
    </location>
</feature>
<gene>
    <name evidence="2" type="ORF">AC579_9825</name>
</gene>
<proteinExistence type="predicted"/>
<protein>
    <submittedName>
        <fullName evidence="2">Uncharacterized protein</fullName>
    </submittedName>
</protein>
<feature type="compositionally biased region" description="Low complexity" evidence="1">
    <location>
        <begin position="1"/>
        <end position="12"/>
    </location>
</feature>
<feature type="compositionally biased region" description="Low complexity" evidence="1">
    <location>
        <begin position="152"/>
        <end position="161"/>
    </location>
</feature>
<comment type="caution">
    <text evidence="2">The sequence shown here is derived from an EMBL/GenBank/DDBJ whole genome shotgun (WGS) entry which is preliminary data.</text>
</comment>
<dbReference type="Proteomes" id="UP000073492">
    <property type="component" value="Unassembled WGS sequence"/>
</dbReference>
<organism evidence="2 3">
    <name type="scientific">Pseudocercospora musae</name>
    <dbReference type="NCBI Taxonomy" id="113226"/>
    <lineage>
        <taxon>Eukaryota</taxon>
        <taxon>Fungi</taxon>
        <taxon>Dikarya</taxon>
        <taxon>Ascomycota</taxon>
        <taxon>Pezizomycotina</taxon>
        <taxon>Dothideomycetes</taxon>
        <taxon>Dothideomycetidae</taxon>
        <taxon>Mycosphaerellales</taxon>
        <taxon>Mycosphaerellaceae</taxon>
        <taxon>Pseudocercospora</taxon>
    </lineage>
</organism>
<accession>A0A139IV66</accession>
<evidence type="ECO:0000313" key="3">
    <source>
        <dbReference type="Proteomes" id="UP000073492"/>
    </source>
</evidence>
<feature type="compositionally biased region" description="Polar residues" evidence="1">
    <location>
        <begin position="162"/>
        <end position="173"/>
    </location>
</feature>
<feature type="region of interest" description="Disordered" evidence="1">
    <location>
        <begin position="1"/>
        <end position="138"/>
    </location>
</feature>
<keyword evidence="3" id="KW-1185">Reference proteome</keyword>
<sequence length="283" mass="31067">MHAAATAAAQQPQPQPQPQPDSFVLHRPRHHLSLTKATNIPAPPDSPPRSIRERRQSRPPTSRGGPLTSHPTNDSLPTPTIMNIPGAFPPSPTHSNRLKHSTDTNNTSSNRDHMPQSPTSPTSDTNMQSSPSPRRPPAVRRLFSLTSLRQSFSSSRTSFSLNQNQRPDTSHGSFMQRAESPSIMSTRASTAQAPSFLSSSKNRPGTSASLRKKRSSNWFKRTSGFFTNTDDLDVLSEDGPEHKRFKDAHSLPVLPEISTLSGGELDGGNIGWDEHLFERSNAF</sequence>
<feature type="region of interest" description="Disordered" evidence="1">
    <location>
        <begin position="152"/>
        <end position="213"/>
    </location>
</feature>